<protein>
    <submittedName>
        <fullName evidence="1">Uncharacterized protein</fullName>
    </submittedName>
</protein>
<reference evidence="1" key="1">
    <citation type="journal article" date="2015" name="Nature">
        <title>Complex archaea that bridge the gap between prokaryotes and eukaryotes.</title>
        <authorList>
            <person name="Spang A."/>
            <person name="Saw J.H."/>
            <person name="Jorgensen S.L."/>
            <person name="Zaremba-Niedzwiedzka K."/>
            <person name="Martijn J."/>
            <person name="Lind A.E."/>
            <person name="van Eijk R."/>
            <person name="Schleper C."/>
            <person name="Guy L."/>
            <person name="Ettema T.J."/>
        </authorList>
    </citation>
    <scope>NUCLEOTIDE SEQUENCE</scope>
</reference>
<proteinExistence type="predicted"/>
<sequence>MGAVVDVYQHLITQGHAEGSTGWDIVKRMLSDVDVNDQLIVVTDDGGALPEIKEILGIGDSALHDIGVLVLVRGAPFKGDANLTKALDIFIELHGKRDVTLNGTQYMRIKAMTPEPIFIGFDDKNRPRHTTGYMLLVDA</sequence>
<evidence type="ECO:0000313" key="1">
    <source>
        <dbReference type="EMBL" id="KKN44570.1"/>
    </source>
</evidence>
<name>A0A0F9QKB6_9ZZZZ</name>
<dbReference type="EMBL" id="LAZR01001443">
    <property type="protein sequence ID" value="KKN44570.1"/>
    <property type="molecule type" value="Genomic_DNA"/>
</dbReference>
<organism evidence="1">
    <name type="scientific">marine sediment metagenome</name>
    <dbReference type="NCBI Taxonomy" id="412755"/>
    <lineage>
        <taxon>unclassified sequences</taxon>
        <taxon>metagenomes</taxon>
        <taxon>ecological metagenomes</taxon>
    </lineage>
</organism>
<gene>
    <name evidence="1" type="ORF">LCGC14_0691740</name>
</gene>
<dbReference type="AlphaFoldDB" id="A0A0F9QKB6"/>
<comment type="caution">
    <text evidence="1">The sequence shown here is derived from an EMBL/GenBank/DDBJ whole genome shotgun (WGS) entry which is preliminary data.</text>
</comment>
<accession>A0A0F9QKB6</accession>